<reference evidence="1" key="2">
    <citation type="journal article" date="2015" name="Data Brief">
        <title>Shoot transcriptome of the giant reed, Arundo donax.</title>
        <authorList>
            <person name="Barrero R.A."/>
            <person name="Guerrero F.D."/>
            <person name="Moolhuijzen P."/>
            <person name="Goolsby J.A."/>
            <person name="Tidwell J."/>
            <person name="Bellgard S.E."/>
            <person name="Bellgard M.I."/>
        </authorList>
    </citation>
    <scope>NUCLEOTIDE SEQUENCE</scope>
    <source>
        <tissue evidence="1">Shoot tissue taken approximately 20 cm above the soil surface</tissue>
    </source>
</reference>
<sequence>MFQRLHPLVKNLIHRNKKKPAELLYGIMVN</sequence>
<reference evidence="1" key="1">
    <citation type="submission" date="2014-09" db="EMBL/GenBank/DDBJ databases">
        <authorList>
            <person name="Magalhaes I.L.F."/>
            <person name="Oliveira U."/>
            <person name="Santos F.R."/>
            <person name="Vidigal T.H.D.A."/>
            <person name="Brescovit A.D."/>
            <person name="Santos A.J."/>
        </authorList>
    </citation>
    <scope>NUCLEOTIDE SEQUENCE</scope>
    <source>
        <tissue evidence="1">Shoot tissue taken approximately 20 cm above the soil surface</tissue>
    </source>
</reference>
<proteinExistence type="predicted"/>
<organism evidence="1">
    <name type="scientific">Arundo donax</name>
    <name type="common">Giant reed</name>
    <name type="synonym">Donax arundinaceus</name>
    <dbReference type="NCBI Taxonomy" id="35708"/>
    <lineage>
        <taxon>Eukaryota</taxon>
        <taxon>Viridiplantae</taxon>
        <taxon>Streptophyta</taxon>
        <taxon>Embryophyta</taxon>
        <taxon>Tracheophyta</taxon>
        <taxon>Spermatophyta</taxon>
        <taxon>Magnoliopsida</taxon>
        <taxon>Liliopsida</taxon>
        <taxon>Poales</taxon>
        <taxon>Poaceae</taxon>
        <taxon>PACMAD clade</taxon>
        <taxon>Arundinoideae</taxon>
        <taxon>Arundineae</taxon>
        <taxon>Arundo</taxon>
    </lineage>
</organism>
<dbReference type="EMBL" id="GBRH01267927">
    <property type="protein sequence ID" value="JAD29968.1"/>
    <property type="molecule type" value="Transcribed_RNA"/>
</dbReference>
<name>A0A0A8YWZ8_ARUDO</name>
<evidence type="ECO:0000313" key="1">
    <source>
        <dbReference type="EMBL" id="JAD29968.1"/>
    </source>
</evidence>
<protein>
    <submittedName>
        <fullName evidence="1">Uncharacterized protein</fullName>
    </submittedName>
</protein>
<accession>A0A0A8YWZ8</accession>
<dbReference type="AlphaFoldDB" id="A0A0A8YWZ8"/>